<comment type="caution">
    <text evidence="1">The sequence shown here is derived from an EMBL/GenBank/DDBJ whole genome shotgun (WGS) entry which is preliminary data.</text>
</comment>
<reference evidence="1 2" key="1">
    <citation type="submission" date="2016-04" db="EMBL/GenBank/DDBJ databases">
        <title>Genome analyses suggest a sexual origin of heterokaryosis in a supposedly ancient asexual fungus.</title>
        <authorList>
            <person name="Ropars J."/>
            <person name="Sedzielewska K."/>
            <person name="Noel J."/>
            <person name="Charron P."/>
            <person name="Farinelli L."/>
            <person name="Marton T."/>
            <person name="Kruger M."/>
            <person name="Pelin A."/>
            <person name="Brachmann A."/>
            <person name="Corradi N."/>
        </authorList>
    </citation>
    <scope>NUCLEOTIDE SEQUENCE [LARGE SCALE GENOMIC DNA]</scope>
    <source>
        <strain evidence="1 2">C2</strain>
    </source>
</reference>
<accession>A0A2N1MVF6</accession>
<dbReference type="VEuPathDB" id="FungiDB:RhiirA1_461924"/>
<protein>
    <recommendedName>
        <fullName evidence="3">F-box domain-containing protein</fullName>
    </recommendedName>
</protein>
<dbReference type="AlphaFoldDB" id="A0A2N1MVF6"/>
<dbReference type="SUPFAM" id="SSF52047">
    <property type="entry name" value="RNI-like"/>
    <property type="match status" value="1"/>
</dbReference>
<dbReference type="Proteomes" id="UP000233469">
    <property type="component" value="Unassembled WGS sequence"/>
</dbReference>
<dbReference type="VEuPathDB" id="FungiDB:RhiirA1_543890"/>
<proteinExistence type="predicted"/>
<evidence type="ECO:0000313" key="2">
    <source>
        <dbReference type="Proteomes" id="UP000233469"/>
    </source>
</evidence>
<dbReference type="InterPro" id="IPR032675">
    <property type="entry name" value="LRR_dom_sf"/>
</dbReference>
<dbReference type="VEuPathDB" id="FungiDB:RhiirFUN_016429"/>
<name>A0A2N1MVF6_9GLOM</name>
<sequence>MPQLFADCLNEVIEYLNDDKYSLHSCLLVNRLWCQVTVGILWRDCNNYSISDYRTLINCLPDESKKILKENGIIISTSHESHPIFNYAIFCKVLSISKVHEKIFHLLENQYNLLVEDLINYTHIIVQEICKMYMNQTSLKVLEYVQYSDSITYDIYPSPKGFLQNLTKLTFSSNISPELLINLAQTCHNLFLLDVIIIYHIPKELVDLITIQKNLKCFSMMIHDGLKDEIDSIPLLTMELPKTLTRFVVVGENYNISLSFLVNFTNLQELEISFDFSECIESFEKLQDAIFPQLQILIIKYACPRMEFLIKFLKNNGKNLKKIHIDVDDCESEISEDSENSINSLNLTIAKYCPNIRKLSTGFSDKALEMLKILFNNCQYLESIKIWCGGRFLNEKEALEAVLEYSKNIFEIILQYEFDVKFELLPSELESFFIDWKKRIPQKPLSFVIFDSEFCKNGLDKNVENMKIIEKYIKLGVVKNFEIDDYS</sequence>
<dbReference type="EMBL" id="LLXL01001230">
    <property type="protein sequence ID" value="PKK65611.1"/>
    <property type="molecule type" value="Genomic_DNA"/>
</dbReference>
<organism evidence="1 2">
    <name type="scientific">Rhizophagus irregularis</name>
    <dbReference type="NCBI Taxonomy" id="588596"/>
    <lineage>
        <taxon>Eukaryota</taxon>
        <taxon>Fungi</taxon>
        <taxon>Fungi incertae sedis</taxon>
        <taxon>Mucoromycota</taxon>
        <taxon>Glomeromycotina</taxon>
        <taxon>Glomeromycetes</taxon>
        <taxon>Glomerales</taxon>
        <taxon>Glomeraceae</taxon>
        <taxon>Rhizophagus</taxon>
    </lineage>
</organism>
<reference evidence="1 2" key="2">
    <citation type="submission" date="2017-10" db="EMBL/GenBank/DDBJ databases">
        <title>Extensive intraspecific genome diversity in a model arbuscular mycorrhizal fungus.</title>
        <authorList>
            <person name="Chen E.C.H."/>
            <person name="Morin E."/>
            <person name="Baudet D."/>
            <person name="Noel J."/>
            <person name="Ndikumana S."/>
            <person name="Charron P."/>
            <person name="St-Onge C."/>
            <person name="Giorgi J."/>
            <person name="Grigoriev I.V."/>
            <person name="Roux C."/>
            <person name="Martin F.M."/>
            <person name="Corradi N."/>
        </authorList>
    </citation>
    <scope>NUCLEOTIDE SEQUENCE [LARGE SCALE GENOMIC DNA]</scope>
    <source>
        <strain evidence="1 2">C2</strain>
    </source>
</reference>
<dbReference type="Gene3D" id="3.80.10.10">
    <property type="entry name" value="Ribonuclease Inhibitor"/>
    <property type="match status" value="1"/>
</dbReference>
<gene>
    <name evidence="1" type="ORF">RhiirC2_785901</name>
</gene>
<evidence type="ECO:0008006" key="3">
    <source>
        <dbReference type="Google" id="ProtNLM"/>
    </source>
</evidence>
<dbReference type="VEuPathDB" id="FungiDB:RhiirA1_536794"/>
<dbReference type="VEuPathDB" id="FungiDB:FUN_011924"/>
<evidence type="ECO:0000313" key="1">
    <source>
        <dbReference type="EMBL" id="PKK65611.1"/>
    </source>
</evidence>